<gene>
    <name evidence="1" type="ORF">ACOLOM_LOCUS8648</name>
</gene>
<proteinExistence type="predicted"/>
<protein>
    <submittedName>
        <fullName evidence="1">12773_t:CDS:1</fullName>
    </submittedName>
</protein>
<accession>A0ACA9NL41</accession>
<dbReference type="Proteomes" id="UP000789525">
    <property type="component" value="Unassembled WGS sequence"/>
</dbReference>
<keyword evidence="2" id="KW-1185">Reference proteome</keyword>
<evidence type="ECO:0000313" key="2">
    <source>
        <dbReference type="Proteomes" id="UP000789525"/>
    </source>
</evidence>
<dbReference type="EMBL" id="CAJVPT010022939">
    <property type="protein sequence ID" value="CAG8662662.1"/>
    <property type="molecule type" value="Genomic_DNA"/>
</dbReference>
<organism evidence="1 2">
    <name type="scientific">Acaulospora colombiana</name>
    <dbReference type="NCBI Taxonomy" id="27376"/>
    <lineage>
        <taxon>Eukaryota</taxon>
        <taxon>Fungi</taxon>
        <taxon>Fungi incertae sedis</taxon>
        <taxon>Mucoromycota</taxon>
        <taxon>Glomeromycotina</taxon>
        <taxon>Glomeromycetes</taxon>
        <taxon>Diversisporales</taxon>
        <taxon>Acaulosporaceae</taxon>
        <taxon>Acaulospora</taxon>
    </lineage>
</organism>
<sequence length="234" mass="25385">MSGLQKSAMQARLAKLPYIPTVAPPYDDEEDVEEREEAIPTPERRSLRSIDTPDLSAFSPISASGYFSQAVQVKLDNRGIELRVYYSPAVPQSGAEADGPSTVMEVTRLSNGECGVLAFDARRHGADFRKTIPLDGQTDEDLDIETLAKDLEDLLVTLFPDPIQSPTFILVGHSMGGAACVKTCPVLQSRQYRVSGVAVLDVVEGSALEALPIMMGLLDSRPDGFGTQEEAVQW</sequence>
<name>A0ACA9NL41_9GLOM</name>
<feature type="non-terminal residue" evidence="1">
    <location>
        <position position="234"/>
    </location>
</feature>
<reference evidence="1" key="1">
    <citation type="submission" date="2021-06" db="EMBL/GenBank/DDBJ databases">
        <authorList>
            <person name="Kallberg Y."/>
            <person name="Tangrot J."/>
            <person name="Rosling A."/>
        </authorList>
    </citation>
    <scope>NUCLEOTIDE SEQUENCE</scope>
    <source>
        <strain evidence="1">CL356</strain>
    </source>
</reference>
<comment type="caution">
    <text evidence="1">The sequence shown here is derived from an EMBL/GenBank/DDBJ whole genome shotgun (WGS) entry which is preliminary data.</text>
</comment>
<evidence type="ECO:0000313" key="1">
    <source>
        <dbReference type="EMBL" id="CAG8662662.1"/>
    </source>
</evidence>